<gene>
    <name evidence="2" type="ORF">K444DRAFT_548649</name>
</gene>
<accession>A0A2J6SGK9</accession>
<dbReference type="Proteomes" id="UP000235371">
    <property type="component" value="Unassembled WGS sequence"/>
</dbReference>
<sequence length="341" mass="39119">SRYHVPCNKWDESRSNWNPTRLVDVGVSGKSSRVRLFQPESGLDPINYLTLSHRWGTQILFTLTTLNIREMTRQIPLQHLSKTFRDAIEITRRLGIRYLWIDSLCIIQDSPQDWRSESARMGDVYKFAYCNLSATQASGGSYDGLYVDRDPLTVKPLLLSAKACQATPALVKSQAYCIHRGFEEWTELTNAALNKRAWVLQERIMSPRTLHFCRNQVIFECCMAQCSERWPRRSALLLGYNDYYHYPLKAAWARLDAHSTPTTMKFWANIIKHYPTMDLSIGTDRLIALSGIARSVQSHLGNQEYVAGFWSDDLLSQLLWRCKVPAKVEDGDRNGGFMAPS</sequence>
<dbReference type="OrthoDB" id="5125733at2759"/>
<evidence type="ECO:0000259" key="1">
    <source>
        <dbReference type="Pfam" id="PF06985"/>
    </source>
</evidence>
<evidence type="ECO:0000313" key="2">
    <source>
        <dbReference type="EMBL" id="PMD49898.1"/>
    </source>
</evidence>
<keyword evidence="3" id="KW-1185">Reference proteome</keyword>
<dbReference type="PANTHER" id="PTHR33112:SF10">
    <property type="entry name" value="TOL"/>
    <property type="match status" value="1"/>
</dbReference>
<dbReference type="GeneID" id="36584467"/>
<dbReference type="RefSeq" id="XP_024726802.1">
    <property type="nucleotide sequence ID" value="XM_024876388.1"/>
</dbReference>
<dbReference type="PANTHER" id="PTHR33112">
    <property type="entry name" value="DOMAIN PROTEIN, PUTATIVE-RELATED"/>
    <property type="match status" value="1"/>
</dbReference>
<dbReference type="STRING" id="1095630.A0A2J6SGK9"/>
<feature type="non-terminal residue" evidence="2">
    <location>
        <position position="1"/>
    </location>
</feature>
<dbReference type="AlphaFoldDB" id="A0A2J6SGK9"/>
<proteinExistence type="predicted"/>
<dbReference type="Pfam" id="PF06985">
    <property type="entry name" value="HET"/>
    <property type="match status" value="1"/>
</dbReference>
<reference evidence="2 3" key="1">
    <citation type="submission" date="2016-04" db="EMBL/GenBank/DDBJ databases">
        <title>A degradative enzymes factory behind the ericoid mycorrhizal symbiosis.</title>
        <authorList>
            <consortium name="DOE Joint Genome Institute"/>
            <person name="Martino E."/>
            <person name="Morin E."/>
            <person name="Grelet G."/>
            <person name="Kuo A."/>
            <person name="Kohler A."/>
            <person name="Daghino S."/>
            <person name="Barry K."/>
            <person name="Choi C."/>
            <person name="Cichocki N."/>
            <person name="Clum A."/>
            <person name="Copeland A."/>
            <person name="Hainaut M."/>
            <person name="Haridas S."/>
            <person name="Labutti K."/>
            <person name="Lindquist E."/>
            <person name="Lipzen A."/>
            <person name="Khouja H.-R."/>
            <person name="Murat C."/>
            <person name="Ohm R."/>
            <person name="Olson A."/>
            <person name="Spatafora J."/>
            <person name="Veneault-Fourrey C."/>
            <person name="Henrissat B."/>
            <person name="Grigoriev I."/>
            <person name="Martin F."/>
            <person name="Perotto S."/>
        </authorList>
    </citation>
    <scope>NUCLEOTIDE SEQUENCE [LARGE SCALE GENOMIC DNA]</scope>
    <source>
        <strain evidence="2 3">E</strain>
    </source>
</reference>
<feature type="domain" description="Heterokaryon incompatibility" evidence="1">
    <location>
        <begin position="48"/>
        <end position="202"/>
    </location>
</feature>
<dbReference type="InterPro" id="IPR010730">
    <property type="entry name" value="HET"/>
</dbReference>
<dbReference type="InParanoid" id="A0A2J6SGK9"/>
<organism evidence="2 3">
    <name type="scientific">Hyaloscypha bicolor E</name>
    <dbReference type="NCBI Taxonomy" id="1095630"/>
    <lineage>
        <taxon>Eukaryota</taxon>
        <taxon>Fungi</taxon>
        <taxon>Dikarya</taxon>
        <taxon>Ascomycota</taxon>
        <taxon>Pezizomycotina</taxon>
        <taxon>Leotiomycetes</taxon>
        <taxon>Helotiales</taxon>
        <taxon>Hyaloscyphaceae</taxon>
        <taxon>Hyaloscypha</taxon>
        <taxon>Hyaloscypha bicolor</taxon>
    </lineage>
</organism>
<dbReference type="EMBL" id="KZ613919">
    <property type="protein sequence ID" value="PMD49898.1"/>
    <property type="molecule type" value="Genomic_DNA"/>
</dbReference>
<protein>
    <submittedName>
        <fullName evidence="2">HET-domain-containing protein</fullName>
    </submittedName>
</protein>
<name>A0A2J6SGK9_9HELO</name>
<evidence type="ECO:0000313" key="3">
    <source>
        <dbReference type="Proteomes" id="UP000235371"/>
    </source>
</evidence>